<proteinExistence type="predicted"/>
<dbReference type="AlphaFoldDB" id="N6VSP0"/>
<gene>
    <name evidence="1" type="ORF">J057_17255</name>
</gene>
<organism evidence="1 2">
    <name type="scientific">Marinobacter nanhaiticus D15-8W</name>
    <dbReference type="NCBI Taxonomy" id="626887"/>
    <lineage>
        <taxon>Bacteria</taxon>
        <taxon>Pseudomonadati</taxon>
        <taxon>Pseudomonadota</taxon>
        <taxon>Gammaproteobacteria</taxon>
        <taxon>Pseudomonadales</taxon>
        <taxon>Marinobacteraceae</taxon>
        <taxon>Marinobacter</taxon>
    </lineage>
</organism>
<evidence type="ECO:0000313" key="1">
    <source>
        <dbReference type="EMBL" id="ENO13165.1"/>
    </source>
</evidence>
<dbReference type="STRING" id="626887.J057_17255"/>
<dbReference type="eggNOG" id="ENOG502ZCBJ">
    <property type="taxonomic scope" value="Bacteria"/>
</dbReference>
<accession>N6VSP0</accession>
<reference evidence="1 2" key="1">
    <citation type="journal article" date="2013" name="Genome Announc.">
        <title>Genome Sequence of the Polycyclic Aromatic Hydrocarbon-Degrading Bacterium Strain Marinobacter nanhaiticus D15-8WT.</title>
        <authorList>
            <person name="Cui Z."/>
            <person name="Gao W."/>
            <person name="Li Q."/>
            <person name="Xu G."/>
            <person name="Zheng L."/>
        </authorList>
    </citation>
    <scope>NUCLEOTIDE SEQUENCE [LARGE SCALE GENOMIC DNA]</scope>
    <source>
        <strain evidence="1 2">D15-8W</strain>
    </source>
</reference>
<dbReference type="PATRIC" id="fig|626887.3.peg.3448"/>
<sequence>MFVPLDQWSLPTTSVHRTLRDAISSFLERARQTAWLAESDEEGGDALRPLSRRQLSRWAPPADWQSGLVGMTDALDNWWERWGTVQTVAFLVAPPFSGIGESLEQLCRERGWRLIEPPDDRAIHRTDAVSWWSQFDGETTWVLPELGHCWLRTPAGLTLVRRLLGAIAAGELGQGVIGCSSWTWQFWRHLMPELRFSVMTPQAYDHVRLGRWLGDLAQEPSSHFRLTTNGSWVVPPKAAGEQQNHKTSAFLRDLAAWSRGIPEVAWSTWRQALRAQPEAEVVEGTAGTTPVRHESTCWVVPWDQLTLPSLPPGESRPLAFVLHALLMHQGLDEEHLRQTTGLDLDDIHISLHSLRRAELVEPHPRGWFVTARGYPAIRRYLQTEGFAVDGF</sequence>
<keyword evidence="2" id="KW-1185">Reference proteome</keyword>
<dbReference type="EMBL" id="APLQ01000014">
    <property type="protein sequence ID" value="ENO13165.1"/>
    <property type="molecule type" value="Genomic_DNA"/>
</dbReference>
<evidence type="ECO:0000313" key="2">
    <source>
        <dbReference type="Proteomes" id="UP000013165"/>
    </source>
</evidence>
<protein>
    <submittedName>
        <fullName evidence="1">Uncharacterized protein</fullName>
    </submittedName>
</protein>
<comment type="caution">
    <text evidence="1">The sequence shown here is derived from an EMBL/GenBank/DDBJ whole genome shotgun (WGS) entry which is preliminary data.</text>
</comment>
<dbReference type="Proteomes" id="UP000013165">
    <property type="component" value="Unassembled WGS sequence"/>
</dbReference>
<name>N6VSP0_9GAMM</name>
<dbReference type="HOGENOM" id="CLU_054939_0_0_6"/>